<feature type="transmembrane region" description="Helical" evidence="1">
    <location>
        <begin position="119"/>
        <end position="139"/>
    </location>
</feature>
<comment type="caution">
    <text evidence="2">The sequence shown here is derived from an EMBL/GenBank/DDBJ whole genome shotgun (WGS) entry which is preliminary data.</text>
</comment>
<dbReference type="InterPro" id="IPR019634">
    <property type="entry name" value="Uncharacterised_Ycf49"/>
</dbReference>
<dbReference type="Proteomes" id="UP000009170">
    <property type="component" value="Unassembled WGS sequence"/>
</dbReference>
<dbReference type="InParanoid" id="A0A090N3T8"/>
<accession>A0A090N3T8</accession>
<sequence>MSRVSGGLAIASVVSGDVATTRVASRWARATRMTTRARAWTSSSIGTRRARAVDDASRGARRRVEARGVDPALVDALGVRVETWERVEGGLFGASLLPYLAFLYFLGKPESRCPEGALFGFKFLLAFVFGTIPFAIYAKVSRDEILANVDVLHGCAESLLTLTNVFIVLGFREGLRRAGGGGGKGGGRKTSLGDVGAALLCVVVASSVALGAADANAANEANEARLIATAAWDSVWPHVEPANALSLPTWVIHVSSLVEWLIAMGLIWEYSEVIKRPAWKGLTWGMVPCHASGIAACTFHLFYNAQPALSGVVAMQAFLTVVGNSTCALAAYRIAKEGERLVASGEAAPDDAGDEVIEISIGTESMKGWEDLSAAWSADSDAVLLLKLALVSVAASTAVKYGSLLVDFPFEPSLWLAFAIIFIPTGLNCAKWKELSDKSAK</sequence>
<feature type="transmembrane region" description="Helical" evidence="1">
    <location>
        <begin position="282"/>
        <end position="303"/>
    </location>
</feature>
<name>A0A090N3T8_OSTTA</name>
<protein>
    <recommendedName>
        <fullName evidence="4">Ycf49-like protein</fullName>
    </recommendedName>
</protein>
<evidence type="ECO:0000313" key="3">
    <source>
        <dbReference type="Proteomes" id="UP000009170"/>
    </source>
</evidence>
<organism evidence="2 3">
    <name type="scientific">Ostreococcus tauri</name>
    <name type="common">Marine green alga</name>
    <dbReference type="NCBI Taxonomy" id="70448"/>
    <lineage>
        <taxon>Eukaryota</taxon>
        <taxon>Viridiplantae</taxon>
        <taxon>Chlorophyta</taxon>
        <taxon>Mamiellophyceae</taxon>
        <taxon>Mamiellales</taxon>
        <taxon>Bathycoccaceae</taxon>
        <taxon>Ostreococcus</taxon>
    </lineage>
</organism>
<dbReference type="OrthoDB" id="196633at2759"/>
<keyword evidence="1" id="KW-1133">Transmembrane helix</keyword>
<dbReference type="InterPro" id="IPR021995">
    <property type="entry name" value="DUF3593"/>
</dbReference>
<feature type="transmembrane region" description="Helical" evidence="1">
    <location>
        <begin position="382"/>
        <end position="401"/>
    </location>
</feature>
<dbReference type="KEGG" id="ota:OT_ostta07g02090"/>
<keyword evidence="3" id="KW-1185">Reference proteome</keyword>
<evidence type="ECO:0000313" key="2">
    <source>
        <dbReference type="EMBL" id="CEF98693.1"/>
    </source>
</evidence>
<dbReference type="Pfam" id="PF12159">
    <property type="entry name" value="DUF3593"/>
    <property type="match status" value="1"/>
</dbReference>
<reference evidence="2 3" key="2">
    <citation type="journal article" date="2014" name="BMC Genomics">
        <title>An improved genome of the model marine alga Ostreococcus tauri unfolds by assessing Illumina de novo assemblies.</title>
        <authorList>
            <person name="Blanc-Mathieu R."/>
            <person name="Verhelst B."/>
            <person name="Derelle E."/>
            <person name="Rombauts S."/>
            <person name="Bouget F.Y."/>
            <person name="Carre I."/>
            <person name="Chateau A."/>
            <person name="Eyre-Walker A."/>
            <person name="Grimsley N."/>
            <person name="Moreau H."/>
            <person name="Piegu B."/>
            <person name="Rivals E."/>
            <person name="Schackwitz W."/>
            <person name="Van de Peer Y."/>
            <person name="Piganeau G."/>
        </authorList>
    </citation>
    <scope>NUCLEOTIDE SEQUENCE [LARGE SCALE GENOMIC DNA]</scope>
    <source>
        <strain evidence="3">OTTH 0595 / CCAP 157/2 / RCC745</strain>
    </source>
</reference>
<keyword evidence="1" id="KW-0812">Transmembrane</keyword>
<dbReference type="PANTHER" id="PTHR33833">
    <property type="entry name" value="NUCLEOLAR-LIKE PROTEIN-RELATED"/>
    <property type="match status" value="1"/>
</dbReference>
<evidence type="ECO:0008006" key="4">
    <source>
        <dbReference type="Google" id="ProtNLM"/>
    </source>
</evidence>
<dbReference type="Pfam" id="PF10693">
    <property type="entry name" value="DUF2499"/>
    <property type="match status" value="1"/>
</dbReference>
<gene>
    <name evidence="2" type="ORF">OT_ostta07g02090</name>
</gene>
<dbReference type="PANTHER" id="PTHR33833:SF3">
    <property type="entry name" value="YCF49-LIKE PROTEIN"/>
    <property type="match status" value="1"/>
</dbReference>
<feature type="transmembrane region" description="Helical" evidence="1">
    <location>
        <begin position="309"/>
        <end position="332"/>
    </location>
</feature>
<dbReference type="GeneID" id="9837141"/>
<keyword evidence="1" id="KW-0472">Membrane</keyword>
<evidence type="ECO:0000256" key="1">
    <source>
        <dbReference type="SAM" id="Phobius"/>
    </source>
</evidence>
<dbReference type="RefSeq" id="XP_003080291.2">
    <property type="nucleotide sequence ID" value="XM_003080243.2"/>
</dbReference>
<feature type="transmembrane region" description="Helical" evidence="1">
    <location>
        <begin position="192"/>
        <end position="213"/>
    </location>
</feature>
<dbReference type="EMBL" id="CAID01000007">
    <property type="protein sequence ID" value="CEF98693.1"/>
    <property type="molecule type" value="Genomic_DNA"/>
</dbReference>
<reference evidence="3" key="1">
    <citation type="journal article" date="2006" name="Proc. Natl. Acad. Sci. U.S.A.">
        <title>Genome analysis of the smallest free-living eukaryote Ostreococcus tauri unveils many unique features.</title>
        <authorList>
            <person name="Derelle E."/>
            <person name="Ferraz C."/>
            <person name="Rombauts S."/>
            <person name="Rouze P."/>
            <person name="Worden A.Z."/>
            <person name="Robbens S."/>
            <person name="Partensky F."/>
            <person name="Degroeve S."/>
            <person name="Echeynie S."/>
            <person name="Cooke R."/>
            <person name="Saeys Y."/>
            <person name="Wuyts J."/>
            <person name="Jabbari K."/>
            <person name="Bowler C."/>
            <person name="Panaud O."/>
            <person name="Piegu B."/>
            <person name="Ball S.G."/>
            <person name="Ral J.-P."/>
            <person name="Bouget F.-Y."/>
            <person name="Piganeau G."/>
            <person name="De Baets B."/>
            <person name="Picard A."/>
            <person name="Delseny M."/>
            <person name="Demaille J."/>
            <person name="Van de Peer Y."/>
            <person name="Moreau H."/>
        </authorList>
    </citation>
    <scope>NUCLEOTIDE SEQUENCE [LARGE SCALE GENOMIC DNA]</scope>
    <source>
        <strain evidence="3">OTTH 0595 / CCAP 157/2 / RCC745</strain>
    </source>
</reference>
<dbReference type="AlphaFoldDB" id="A0A090N3T8"/>
<feature type="transmembrane region" description="Helical" evidence="1">
    <location>
        <begin position="413"/>
        <end position="430"/>
    </location>
</feature>
<feature type="transmembrane region" description="Helical" evidence="1">
    <location>
        <begin position="250"/>
        <end position="270"/>
    </location>
</feature>
<proteinExistence type="predicted"/>
<feature type="transmembrane region" description="Helical" evidence="1">
    <location>
        <begin position="89"/>
        <end position="107"/>
    </location>
</feature>